<keyword evidence="1" id="KW-0472">Membrane</keyword>
<dbReference type="RefSeq" id="XP_015276172.1">
    <property type="nucleotide sequence ID" value="XM_015420686.1"/>
</dbReference>
<evidence type="ECO:0000259" key="2">
    <source>
        <dbReference type="Pfam" id="PF25830"/>
    </source>
</evidence>
<dbReference type="GeneID" id="107118368"/>
<dbReference type="Proteomes" id="UP000694871">
    <property type="component" value="Unplaced"/>
</dbReference>
<proteinExistence type="predicted"/>
<gene>
    <name evidence="4" type="primary">NFAM1</name>
</gene>
<organism evidence="3 4">
    <name type="scientific">Gekko japonicus</name>
    <name type="common">Schlegel's Japanese gecko</name>
    <dbReference type="NCBI Taxonomy" id="146911"/>
    <lineage>
        <taxon>Eukaryota</taxon>
        <taxon>Metazoa</taxon>
        <taxon>Chordata</taxon>
        <taxon>Craniata</taxon>
        <taxon>Vertebrata</taxon>
        <taxon>Euteleostomi</taxon>
        <taxon>Lepidosauria</taxon>
        <taxon>Squamata</taxon>
        <taxon>Bifurcata</taxon>
        <taxon>Gekkota</taxon>
        <taxon>Gekkonidae</taxon>
        <taxon>Gekkoninae</taxon>
        <taxon>Gekko</taxon>
    </lineage>
</organism>
<evidence type="ECO:0000256" key="1">
    <source>
        <dbReference type="SAM" id="Phobius"/>
    </source>
</evidence>
<keyword evidence="1" id="KW-0812">Transmembrane</keyword>
<sequence>MSPRSDAGTFRVQQESLIQTAFANEGVNTTCNAIFPFQKENTDFKIIYYRINSGGERINVYTCPFSEAFSSEKENQTVTKICNVAIKPTEHASASGAYYCQAKWKHREIHGMGTYILFRDRGYTEPPLTIWMCLITLTIVLVVVSIVGTVMLFWKREVVCLGRKHVEKHPAQGSEPQYPASHSELPGSLYAALGPQEPDIYTVMKDKSPEKEKPKPKVSYQKTQEEIYVNVHETF</sequence>
<protein>
    <submittedName>
        <fullName evidence="4">NFAT activation molecule 1</fullName>
    </submittedName>
</protein>
<evidence type="ECO:0000313" key="4">
    <source>
        <dbReference type="RefSeq" id="XP_015276172.1"/>
    </source>
</evidence>
<name>A0ABM1KR35_GEKJA</name>
<feature type="transmembrane region" description="Helical" evidence="1">
    <location>
        <begin position="128"/>
        <end position="154"/>
    </location>
</feature>
<dbReference type="PANTHER" id="PTHR35680">
    <property type="entry name" value="NFAT ACTIVATION MOLECULE 1"/>
    <property type="match status" value="1"/>
</dbReference>
<evidence type="ECO:0000313" key="3">
    <source>
        <dbReference type="Proteomes" id="UP000694871"/>
    </source>
</evidence>
<keyword evidence="1" id="KW-1133">Transmembrane helix</keyword>
<feature type="domain" description="NFAM1 Ig-like" evidence="2">
    <location>
        <begin position="18"/>
        <end position="119"/>
    </location>
</feature>
<accession>A0ABM1KR35</accession>
<keyword evidence="3" id="KW-1185">Reference proteome</keyword>
<dbReference type="PANTHER" id="PTHR35680:SF1">
    <property type="entry name" value="NFAT ACTIVATION MOLECULE 1"/>
    <property type="match status" value="1"/>
</dbReference>
<dbReference type="InterPro" id="IPR033549">
    <property type="entry name" value="NFAM1"/>
</dbReference>
<dbReference type="Pfam" id="PF25830">
    <property type="entry name" value="Ig_NFAM1"/>
    <property type="match status" value="1"/>
</dbReference>
<reference evidence="4" key="1">
    <citation type="submission" date="2025-08" db="UniProtKB">
        <authorList>
            <consortium name="RefSeq"/>
        </authorList>
    </citation>
    <scope>IDENTIFICATION</scope>
</reference>
<dbReference type="InterPro" id="IPR057883">
    <property type="entry name" value="Ig_NFAM1"/>
</dbReference>